<dbReference type="Gene3D" id="1.20.58.410">
    <property type="entry name" value="Release factor"/>
    <property type="match status" value="1"/>
</dbReference>
<dbReference type="EMBL" id="QEKV01000002">
    <property type="protein sequence ID" value="PVY95262.1"/>
    <property type="molecule type" value="Genomic_DNA"/>
</dbReference>
<dbReference type="InterPro" id="IPR000352">
    <property type="entry name" value="Pep_chain_release_fac_I"/>
</dbReference>
<dbReference type="FunFam" id="3.30.160.20:FF:000010">
    <property type="entry name" value="Peptide chain release factor 2"/>
    <property type="match status" value="1"/>
</dbReference>
<feature type="domain" description="Prokaryotic-type class I peptide chain release factors" evidence="7">
    <location>
        <begin position="200"/>
        <end position="216"/>
    </location>
</feature>
<dbReference type="Gene3D" id="3.30.160.20">
    <property type="match status" value="1"/>
</dbReference>
<feature type="modified residue" description="N5-methylglutamine" evidence="6">
    <location>
        <position position="207"/>
    </location>
</feature>
<comment type="function">
    <text evidence="1 6">Peptide chain release factor 2 directs the termination of translation in response to the peptide chain termination codons UGA and UAA.</text>
</comment>
<comment type="subcellular location">
    <subcellularLocation>
        <location evidence="6">Cytoplasm</location>
    </subcellularLocation>
</comment>
<dbReference type="Pfam" id="PF00472">
    <property type="entry name" value="RF-1"/>
    <property type="match status" value="1"/>
</dbReference>
<evidence type="ECO:0000256" key="6">
    <source>
        <dbReference type="HAMAP-Rule" id="MF_00094"/>
    </source>
</evidence>
<dbReference type="PANTHER" id="PTHR43116:SF3">
    <property type="entry name" value="CLASS I PEPTIDE CHAIN RELEASE FACTOR"/>
    <property type="match status" value="1"/>
</dbReference>
<dbReference type="InterPro" id="IPR045853">
    <property type="entry name" value="Pep_chain_release_fac_I_sf"/>
</dbReference>
<keyword evidence="5 6" id="KW-0648">Protein biosynthesis</keyword>
<evidence type="ECO:0000256" key="5">
    <source>
        <dbReference type="ARBA" id="ARBA00022917"/>
    </source>
</evidence>
<proteinExistence type="inferred from homology"/>
<reference evidence="8 9" key="1">
    <citation type="submission" date="2018-04" db="EMBL/GenBank/DDBJ databases">
        <title>Genomic Encyclopedia of Type Strains, Phase IV (KMG-IV): sequencing the most valuable type-strain genomes for metagenomic binning, comparative biology and taxonomic classification.</title>
        <authorList>
            <person name="Goeker M."/>
        </authorList>
    </citation>
    <scope>NUCLEOTIDE SEQUENCE [LARGE SCALE GENOMIC DNA]</scope>
    <source>
        <strain evidence="8 9">DSM 20705</strain>
    </source>
</reference>
<comment type="caution">
    <text evidence="8">The sequence shown here is derived from an EMBL/GenBank/DDBJ whole genome shotgun (WGS) entry which is preliminary data.</text>
</comment>
<dbReference type="NCBIfam" id="TIGR00020">
    <property type="entry name" value="prfB"/>
    <property type="match status" value="1"/>
</dbReference>
<comment type="PTM">
    <text evidence="6">Methylated by PrmC. Methylation increases the termination efficiency of RF2.</text>
</comment>
<accession>A0A2U1E5Y0</accession>
<dbReference type="PROSITE" id="PS00745">
    <property type="entry name" value="RF_PROK_I"/>
    <property type="match status" value="1"/>
</dbReference>
<evidence type="ECO:0000256" key="3">
    <source>
        <dbReference type="ARBA" id="ARBA00019192"/>
    </source>
</evidence>
<evidence type="ECO:0000256" key="4">
    <source>
        <dbReference type="ARBA" id="ARBA00022481"/>
    </source>
</evidence>
<dbReference type="InterPro" id="IPR005139">
    <property type="entry name" value="PCRF"/>
</dbReference>
<evidence type="ECO:0000256" key="1">
    <source>
        <dbReference type="ARBA" id="ARBA00002613"/>
    </source>
</evidence>
<dbReference type="Proteomes" id="UP000245793">
    <property type="component" value="Unassembled WGS sequence"/>
</dbReference>
<organism evidence="8 9">
    <name type="scientific">Ezakiella coagulans</name>
    <dbReference type="NCBI Taxonomy" id="46507"/>
    <lineage>
        <taxon>Bacteria</taxon>
        <taxon>Bacillati</taxon>
        <taxon>Bacillota</taxon>
        <taxon>Tissierellia</taxon>
        <taxon>Ezakiella</taxon>
    </lineage>
</organism>
<evidence type="ECO:0000259" key="7">
    <source>
        <dbReference type="PROSITE" id="PS00745"/>
    </source>
</evidence>
<dbReference type="Gene3D" id="3.30.70.1660">
    <property type="match status" value="1"/>
</dbReference>
<evidence type="ECO:0000313" key="8">
    <source>
        <dbReference type="EMBL" id="PVY95262.1"/>
    </source>
</evidence>
<dbReference type="SMART" id="SM00937">
    <property type="entry name" value="PCRF"/>
    <property type="match status" value="1"/>
</dbReference>
<keyword evidence="6" id="KW-0963">Cytoplasm</keyword>
<sequence>MWDKPEEATLLMKKINDIESELNDYNSLLKELRELRFMVELSEEYGDEKEYSIELKKLKNLERRVVDYSYSQMLTGEYDTGDAVVQIHSGAGGLEAQDWAEMLYRMYQRWSQRKGFKLNIYDILKDTEAGIKSVTFAVQGRNAYGYLKAEKGVHRLVRISPFDTARKRHTSFASVDVIPSLDDDIEVSINENDLEIDTYRSSGAGGQSVNTTDSAVRIKHIPTGIVVSCQNERSQLKNKEVALKILKGKLIALKEEERKEKIEDLAGNYSKIEWGSQIRSYVFHPYKMVKDHRTNFEVGDVSSVMDGEIDEFIRAYLLYRKKEGAN</sequence>
<dbReference type="SUPFAM" id="SSF75620">
    <property type="entry name" value="Release factor"/>
    <property type="match status" value="1"/>
</dbReference>
<name>A0A2U1E5Y0_9FIRM</name>
<keyword evidence="4 6" id="KW-0488">Methylation</keyword>
<dbReference type="InterPro" id="IPR004374">
    <property type="entry name" value="PrfB"/>
</dbReference>
<keyword evidence="9" id="KW-1185">Reference proteome</keyword>
<dbReference type="GO" id="GO:0005737">
    <property type="term" value="C:cytoplasm"/>
    <property type="evidence" value="ECO:0007669"/>
    <property type="project" value="UniProtKB-SubCell"/>
</dbReference>
<dbReference type="AlphaFoldDB" id="A0A2U1E5Y0"/>
<dbReference type="GO" id="GO:0016149">
    <property type="term" value="F:translation release factor activity, codon specific"/>
    <property type="evidence" value="ECO:0007669"/>
    <property type="project" value="UniProtKB-UniRule"/>
</dbReference>
<protein>
    <recommendedName>
        <fullName evidence="3 6">Peptide chain release factor 2</fullName>
        <shortName evidence="6">RF-2</shortName>
    </recommendedName>
</protein>
<dbReference type="Pfam" id="PF03462">
    <property type="entry name" value="PCRF"/>
    <property type="match status" value="1"/>
</dbReference>
<dbReference type="HAMAP" id="MF_00094">
    <property type="entry name" value="Rel_fac_2"/>
    <property type="match status" value="1"/>
</dbReference>
<evidence type="ECO:0000313" key="9">
    <source>
        <dbReference type="Proteomes" id="UP000245793"/>
    </source>
</evidence>
<dbReference type="PANTHER" id="PTHR43116">
    <property type="entry name" value="PEPTIDE CHAIN RELEASE FACTOR 2"/>
    <property type="match status" value="1"/>
</dbReference>
<evidence type="ECO:0000256" key="2">
    <source>
        <dbReference type="ARBA" id="ARBA00010835"/>
    </source>
</evidence>
<comment type="similarity">
    <text evidence="2 6">Belongs to the prokaryotic/mitochondrial release factor family.</text>
</comment>
<gene>
    <name evidence="6" type="primary">prfB</name>
    <name evidence="8" type="ORF">C7381_102151</name>
</gene>